<keyword evidence="2" id="KW-0812">Transmembrane</keyword>
<evidence type="ECO:0000256" key="2">
    <source>
        <dbReference type="SAM" id="Phobius"/>
    </source>
</evidence>
<evidence type="ECO:0000313" key="4">
    <source>
        <dbReference type="Proteomes" id="UP000627838"/>
    </source>
</evidence>
<feature type="region of interest" description="Disordered" evidence="1">
    <location>
        <begin position="1"/>
        <end position="45"/>
    </location>
</feature>
<evidence type="ECO:0000313" key="3">
    <source>
        <dbReference type="EMBL" id="MBE1534905.1"/>
    </source>
</evidence>
<name>A0ABR9JWF8_9ACTN</name>
<keyword evidence="4" id="KW-1185">Reference proteome</keyword>
<protein>
    <submittedName>
        <fullName evidence="3">Uncharacterized protein</fullName>
    </submittedName>
</protein>
<accession>A0ABR9JWF8</accession>
<organism evidence="3 4">
    <name type="scientific">Actinomadura algeriensis</name>
    <dbReference type="NCBI Taxonomy" id="1679523"/>
    <lineage>
        <taxon>Bacteria</taxon>
        <taxon>Bacillati</taxon>
        <taxon>Actinomycetota</taxon>
        <taxon>Actinomycetes</taxon>
        <taxon>Streptosporangiales</taxon>
        <taxon>Thermomonosporaceae</taxon>
        <taxon>Actinomadura</taxon>
    </lineage>
</organism>
<gene>
    <name evidence="3" type="ORF">H4W34_004738</name>
</gene>
<keyword evidence="2" id="KW-0472">Membrane</keyword>
<keyword evidence="2" id="KW-1133">Transmembrane helix</keyword>
<comment type="caution">
    <text evidence="3">The sequence shown here is derived from an EMBL/GenBank/DDBJ whole genome shotgun (WGS) entry which is preliminary data.</text>
</comment>
<feature type="compositionally biased region" description="Pro residues" evidence="1">
    <location>
        <begin position="21"/>
        <end position="40"/>
    </location>
</feature>
<proteinExistence type="predicted"/>
<dbReference type="EMBL" id="JADBDZ010000001">
    <property type="protein sequence ID" value="MBE1534905.1"/>
    <property type="molecule type" value="Genomic_DNA"/>
</dbReference>
<evidence type="ECO:0000256" key="1">
    <source>
        <dbReference type="SAM" id="MobiDB-lite"/>
    </source>
</evidence>
<feature type="compositionally biased region" description="Basic and acidic residues" evidence="1">
    <location>
        <begin position="8"/>
        <end position="17"/>
    </location>
</feature>
<feature type="transmembrane region" description="Helical" evidence="2">
    <location>
        <begin position="48"/>
        <end position="66"/>
    </location>
</feature>
<sequence>MRAPSDGRAADDERPRADAPVPEPSGPAAPGPPPPGPPPAGRSAPGPLITTRALLIILVALVAAGICAAAPEAAIPIGVGVGVVTLLAQIVKD</sequence>
<dbReference type="Proteomes" id="UP000627838">
    <property type="component" value="Unassembled WGS sequence"/>
</dbReference>
<dbReference type="RefSeq" id="WP_192761199.1">
    <property type="nucleotide sequence ID" value="NZ_JADBDZ010000001.1"/>
</dbReference>
<reference evidence="3 4" key="1">
    <citation type="submission" date="2020-10" db="EMBL/GenBank/DDBJ databases">
        <title>Sequencing the genomes of 1000 actinobacteria strains.</title>
        <authorList>
            <person name="Klenk H.-P."/>
        </authorList>
    </citation>
    <scope>NUCLEOTIDE SEQUENCE [LARGE SCALE GENOMIC DNA]</scope>
    <source>
        <strain evidence="3 4">DSM 46744</strain>
    </source>
</reference>